<dbReference type="SUPFAM" id="SSF54292">
    <property type="entry name" value="2Fe-2S ferredoxin-like"/>
    <property type="match status" value="1"/>
</dbReference>
<dbReference type="InterPro" id="IPR008274">
    <property type="entry name" value="AldOxase/xan_DH_MoCoBD1"/>
</dbReference>
<dbReference type="PROSITE" id="PS00197">
    <property type="entry name" value="2FE2S_FER_1"/>
    <property type="match status" value="1"/>
</dbReference>
<feature type="binding site" evidence="12">
    <location>
        <position position="112"/>
    </location>
    <ligand>
        <name>[2Fe-2S] cluster</name>
        <dbReference type="ChEBI" id="CHEBI:190135"/>
        <label>2</label>
    </ligand>
</feature>
<dbReference type="GO" id="GO:0016491">
    <property type="term" value="F:oxidoreductase activity"/>
    <property type="evidence" value="ECO:0007669"/>
    <property type="project" value="UniProtKB-KW"/>
</dbReference>
<dbReference type="SUPFAM" id="SSF47741">
    <property type="entry name" value="CO dehydrogenase ISP C-domain like"/>
    <property type="match status" value="1"/>
</dbReference>
<dbReference type="Gene3D" id="3.30.365.10">
    <property type="entry name" value="Aldehyde oxidase/xanthine dehydrogenase, molybdopterin binding domain"/>
    <property type="match status" value="4"/>
</dbReference>
<keyword evidence="3 12" id="KW-0001">2Fe-2S</keyword>
<comment type="cofactor">
    <cofactor evidence="12">
        <name>[2Fe-2S] cluster</name>
        <dbReference type="ChEBI" id="CHEBI:190135"/>
    </cofactor>
    <text evidence="12">Binds 2 [2Fe-2S] clusters.</text>
</comment>
<dbReference type="InterPro" id="IPR016208">
    <property type="entry name" value="Ald_Oxase/xanthine_DH-like"/>
</dbReference>
<feature type="binding site" evidence="12">
    <location>
        <position position="51"/>
    </location>
    <ligand>
        <name>[2Fe-2S] cluster</name>
        <dbReference type="ChEBI" id="CHEBI:190135"/>
        <label>1</label>
    </ligand>
</feature>
<protein>
    <submittedName>
        <fullName evidence="15">FAD-binding PCMH-type domain-containing protein</fullName>
    </submittedName>
</protein>
<dbReference type="InterPro" id="IPR000674">
    <property type="entry name" value="Ald_Oxase/Xan_DH_a/b"/>
</dbReference>
<evidence type="ECO:0000256" key="3">
    <source>
        <dbReference type="ARBA" id="ARBA00022714"/>
    </source>
</evidence>
<dbReference type="SUPFAM" id="SSF56176">
    <property type="entry name" value="FAD-binding/transporter-associated domain-like"/>
    <property type="match status" value="1"/>
</dbReference>
<keyword evidence="4 12" id="KW-0479">Metal-binding</keyword>
<feature type="binding site" evidence="12">
    <location>
        <position position="1040"/>
    </location>
    <ligand>
        <name>Mo-molybdopterin</name>
        <dbReference type="ChEBI" id="CHEBI:71302"/>
    </ligand>
    <ligandPart>
        <name>Mo</name>
        <dbReference type="ChEBI" id="CHEBI:28685"/>
    </ligandPart>
</feature>
<dbReference type="InterPro" id="IPR037165">
    <property type="entry name" value="AldOxase/xan_DH_Mopterin-bd_sf"/>
</dbReference>
<keyword evidence="11" id="KW-0274">FAD</keyword>
<evidence type="ECO:0000256" key="11">
    <source>
        <dbReference type="PIRSR" id="PIRSR000127-2"/>
    </source>
</evidence>
<dbReference type="InterPro" id="IPR036318">
    <property type="entry name" value="FAD-bd_PCMH-like_sf"/>
</dbReference>
<feature type="binding site" evidence="12">
    <location>
        <position position="48"/>
    </location>
    <ligand>
        <name>[2Fe-2S] cluster</name>
        <dbReference type="ChEBI" id="CHEBI:190135"/>
        <label>1</label>
    </ligand>
</feature>
<reference evidence="15" key="1">
    <citation type="submission" date="2022-11" db="UniProtKB">
        <authorList>
            <consortium name="WormBaseParasite"/>
        </authorList>
    </citation>
    <scope>IDENTIFICATION</scope>
</reference>
<keyword evidence="14" id="KW-1185">Reference proteome</keyword>
<dbReference type="InterPro" id="IPR012675">
    <property type="entry name" value="Beta-grasp_dom_sf"/>
</dbReference>
<dbReference type="GO" id="GO:0051537">
    <property type="term" value="F:2 iron, 2 sulfur cluster binding"/>
    <property type="evidence" value="ECO:0007669"/>
    <property type="project" value="UniProtKB-KW"/>
</dbReference>
<feature type="binding site" evidence="11">
    <location>
        <position position="367"/>
    </location>
    <ligand>
        <name>FAD</name>
        <dbReference type="ChEBI" id="CHEBI:57692"/>
    </ligand>
</feature>
<sequence length="1273" mass="141127">MSMRKLLIFFVNDQKFELENIDPDLTLVSFLRSKGLTGAKVGCLEGVCGSCTVVIGKWNHNHKNAKYISANACLLPIFWLDLCFVITVEGIGNPEKMHPIQERLSRGHGSQCGYCSPGFVMAMYALLRNNPYPEENEIRQALTGNLCRCTGYRPIIEAFNTFSSKNKSICTGCPGQVNGQCCQIKSSPSDLVKDGRTDIYEQGLTKWKDFQKYDPTQELVFPPELIQTIEKLQNEEIFSLQTKHTTIYCPKTLKYVKNILEKLPTGSTIHHVSSGQATRFDLAKSKNTNPSIWISYNKCEEMRRVELKEEQILIGAALSLSEVREALARSEKGEKLNNLIWLLDQYSSTHVRNVATWTGSLLSAFGDFSAIALALNLKIYIQNFDTDEISILKVGNDFFDTYKTKITGNTIITHSIIDLKEIKITRAAKFDPELRSLINLVEVEYTNRKNRIALNGFEKFPILVENVKIDDLEKELKKLGIPEEKLEGLPSLVNMAKQENKKEEGNFETLQLFQPIDNKEGHYGSVGRPLAHQYADRHTTGDARYVGDLKIPDLLHLALVLSEEAHAEIVNVDTSEALKLEGVVAYVDINDIPTKGTNVPGAHPMSVPLEDTPIFADKLVISYGQTIGAIIAETSEIARKAVKLVNVEYKKLKPIVTIQDAIEAKSYFTVKPMVMKQGEDPDDKFKDCAHLVEGKVYLQGQQHAYMEPQSAICVPEENEEWTIYTATQSAANSQLHAALILGIGKHKINVRVKRVGGGFGGKAGLQCGRARNVALIAANKLKRPVSCVLTRYEDMVNTGGRHPALAYYKLGCDTSGKLIAGKFEAYVNGGYSQDITLRVLGVFVATGDGTFHVPNIKYTGYACKTNTASNTAMRGFGKPQSIFIMEYAMDKLARKAGILPEKMRELNHAVEGQTRIDGHTILNDVLPKCWEECKKLANYEKLRAEIDEFNQNSTTRKRGLALTASRFGMMHGKTFEQAFVLVQIYLDGTVGVSIGGTEMGQGLNIKCLQVASQALNLPIDKITMIEAATDKIANAPVTGGSQGADVHGHAIRKACYQLMSKIGPLRKELQEKSWEDVVAEAYNKCIPLSAGVHGQFPREEIGAPSDGALYHTTGAVCTVVEIDVTTGEHWLKSVDIVMDTGNSLNPAIDIGQIEGGFMQMYGHMTMEQVLWDDQGRIMTDSFRNYRLPTVSHVPENFRVMLLKNPNTYPGAVYSSKGIGEPPLLLGASAFFAVKDAVLSLIKGKNSPEHAYINNIEHPLTPYKVRKACDELKK</sequence>
<feature type="binding site" evidence="12">
    <location>
        <position position="759"/>
    </location>
    <ligand>
        <name>Mo-molybdopterin</name>
        <dbReference type="ChEBI" id="CHEBI:71302"/>
    </ligand>
    <ligandPart>
        <name>Mo</name>
        <dbReference type="ChEBI" id="CHEBI:28685"/>
    </ligandPart>
</feature>
<evidence type="ECO:0000259" key="13">
    <source>
        <dbReference type="PROSITE" id="PS51387"/>
    </source>
</evidence>
<dbReference type="FunFam" id="3.30.365.10:FF:000002">
    <property type="entry name" value="Xanthine dehydrogenase oxidase"/>
    <property type="match status" value="1"/>
</dbReference>
<dbReference type="Gene3D" id="3.90.1170.50">
    <property type="entry name" value="Aldehyde oxidase/xanthine dehydrogenase, a/b hammerhead"/>
    <property type="match status" value="1"/>
</dbReference>
<evidence type="ECO:0000256" key="8">
    <source>
        <dbReference type="ARBA" id="ARBA00023027"/>
    </source>
</evidence>
<dbReference type="InterPro" id="IPR046867">
    <property type="entry name" value="AldOxase/xan_DH_MoCoBD2"/>
</dbReference>
<dbReference type="Proteomes" id="UP000887540">
    <property type="component" value="Unplaced"/>
</dbReference>
<dbReference type="WBParaSite" id="ACRNAN_scaffold1645.g13742.t1">
    <property type="protein sequence ID" value="ACRNAN_scaffold1645.g13742.t1"/>
    <property type="gene ID" value="ACRNAN_scaffold1645.g13742"/>
</dbReference>
<dbReference type="PROSITE" id="PS51387">
    <property type="entry name" value="FAD_PCMH"/>
    <property type="match status" value="1"/>
</dbReference>
<comment type="similarity">
    <text evidence="2">Belongs to the xanthine dehydrogenase family.</text>
</comment>
<dbReference type="InterPro" id="IPR001041">
    <property type="entry name" value="2Fe-2S_ferredoxin-type"/>
</dbReference>
<feature type="binding site" evidence="12">
    <location>
        <position position="73"/>
    </location>
    <ligand>
        <name>[2Fe-2S] cluster</name>
        <dbReference type="ChEBI" id="CHEBI:190135"/>
        <label>1</label>
    </ligand>
</feature>
<feature type="domain" description="FAD-binding PCMH-type" evidence="13">
    <location>
        <begin position="240"/>
        <end position="422"/>
    </location>
</feature>
<dbReference type="SUPFAM" id="SSF54665">
    <property type="entry name" value="CO dehydrogenase molybdoprotein N-domain-like"/>
    <property type="match status" value="1"/>
</dbReference>
<evidence type="ECO:0000313" key="14">
    <source>
        <dbReference type="Proteomes" id="UP000887540"/>
    </source>
</evidence>
<dbReference type="GO" id="GO:0071949">
    <property type="term" value="F:FAD binding"/>
    <property type="evidence" value="ECO:0007669"/>
    <property type="project" value="InterPro"/>
</dbReference>
<keyword evidence="12" id="KW-0500">Molybdenum</keyword>
<dbReference type="SMART" id="SM01008">
    <property type="entry name" value="Ald_Xan_dh_C"/>
    <property type="match status" value="1"/>
</dbReference>
<name>A0A914CYS2_9BILA</name>
<dbReference type="InterPro" id="IPR036856">
    <property type="entry name" value="Ald_Oxase/Xan_DH_a/b_sf"/>
</dbReference>
<dbReference type="FunFam" id="1.10.150.120:FF:000008">
    <property type="entry name" value="Probable aldehyde oxidase gad-3"/>
    <property type="match status" value="1"/>
</dbReference>
<dbReference type="FunFam" id="3.10.20.30:FF:000012">
    <property type="entry name" value="Xanthine dehydrogenase/oxidase"/>
    <property type="match status" value="1"/>
</dbReference>
<comment type="cofactor">
    <cofactor evidence="12">
        <name>Mo-molybdopterin</name>
        <dbReference type="ChEBI" id="CHEBI:71302"/>
    </cofactor>
    <text evidence="12">Binds 1 Mo-molybdopterin (Mo-MPT) cofactor per subunit.</text>
</comment>
<dbReference type="Pfam" id="PF20256">
    <property type="entry name" value="MoCoBD_2"/>
    <property type="match status" value="1"/>
</dbReference>
<dbReference type="Gene3D" id="3.10.20.30">
    <property type="match status" value="1"/>
</dbReference>
<evidence type="ECO:0000256" key="1">
    <source>
        <dbReference type="ARBA" id="ARBA00001974"/>
    </source>
</evidence>
<accession>A0A914CYS2</accession>
<dbReference type="PIRSF" id="PIRSF000127">
    <property type="entry name" value="Xanthine_DH"/>
    <property type="match status" value="1"/>
</dbReference>
<keyword evidence="8" id="KW-0520">NAD</keyword>
<proteinExistence type="inferred from homology"/>
<dbReference type="PANTHER" id="PTHR11908:SF139">
    <property type="entry name" value="XANTHINE DEHYDROGENASE-RELATED"/>
    <property type="match status" value="1"/>
</dbReference>
<dbReference type="InterPro" id="IPR036010">
    <property type="entry name" value="2Fe-2S_ferredoxin-like_sf"/>
</dbReference>
<dbReference type="Pfam" id="PF01315">
    <property type="entry name" value="Ald_Xan_dh_C"/>
    <property type="match status" value="1"/>
</dbReference>
<dbReference type="PANTHER" id="PTHR11908">
    <property type="entry name" value="XANTHINE DEHYDROGENASE"/>
    <property type="match status" value="1"/>
</dbReference>
<evidence type="ECO:0000256" key="4">
    <source>
        <dbReference type="ARBA" id="ARBA00022723"/>
    </source>
</evidence>
<evidence type="ECO:0000256" key="2">
    <source>
        <dbReference type="ARBA" id="ARBA00006849"/>
    </source>
</evidence>
<keyword evidence="7 12" id="KW-0411">Iron-sulfur</keyword>
<feature type="binding site" evidence="12">
    <location>
        <position position="43"/>
    </location>
    <ligand>
        <name>[2Fe-2S] cluster</name>
        <dbReference type="ChEBI" id="CHEBI:190135"/>
        <label>1</label>
    </ligand>
</feature>
<dbReference type="Pfam" id="PF00941">
    <property type="entry name" value="FAD_binding_5"/>
    <property type="match status" value="1"/>
</dbReference>
<evidence type="ECO:0000256" key="9">
    <source>
        <dbReference type="ARBA" id="ARBA00034078"/>
    </source>
</evidence>
<dbReference type="InterPro" id="IPR016169">
    <property type="entry name" value="FAD-bd_PCMH_sub2"/>
</dbReference>
<feature type="binding site" evidence="12">
    <location>
        <position position="115"/>
    </location>
    <ligand>
        <name>[2Fe-2S] cluster</name>
        <dbReference type="ChEBI" id="CHEBI:190135"/>
        <label>2</label>
    </ligand>
</feature>
<feature type="binding site" evidence="12">
    <location>
        <position position="147"/>
    </location>
    <ligand>
        <name>[2Fe-2S] cluster</name>
        <dbReference type="ChEBI" id="CHEBI:190135"/>
        <label>2</label>
    </ligand>
</feature>
<keyword evidence="6 12" id="KW-0408">Iron</keyword>
<dbReference type="InterPro" id="IPR016166">
    <property type="entry name" value="FAD-bd_PCMH"/>
</dbReference>
<dbReference type="Pfam" id="PF01799">
    <property type="entry name" value="Fer2_2"/>
    <property type="match status" value="1"/>
</dbReference>
<dbReference type="AlphaFoldDB" id="A0A914CYS2"/>
<feature type="binding site" evidence="11">
    <location>
        <position position="429"/>
    </location>
    <ligand>
        <name>FAD</name>
        <dbReference type="ChEBI" id="CHEBI:57692"/>
    </ligand>
</feature>
<feature type="binding site" evidence="12">
    <location>
        <position position="149"/>
    </location>
    <ligand>
        <name>[2Fe-2S] cluster</name>
        <dbReference type="ChEBI" id="CHEBI:190135"/>
        <label>2</label>
    </ligand>
</feature>
<dbReference type="CDD" id="cd00207">
    <property type="entry name" value="fer2"/>
    <property type="match status" value="1"/>
</dbReference>
<feature type="binding site" evidence="12">
    <location>
        <position position="874"/>
    </location>
    <ligand>
        <name>Mo-molybdopterin</name>
        <dbReference type="ChEBI" id="CHEBI:71302"/>
    </ligand>
    <ligandPart>
        <name>Mo</name>
        <dbReference type="ChEBI" id="CHEBI:28685"/>
    </ligandPart>
</feature>
<dbReference type="Gene3D" id="1.10.150.120">
    <property type="entry name" value="[2Fe-2S]-binding domain"/>
    <property type="match status" value="1"/>
</dbReference>
<feature type="active site" description="Proton acceptor" evidence="10">
    <location>
        <position position="1220"/>
    </location>
</feature>
<organism evidence="14 15">
    <name type="scientific">Acrobeloides nanus</name>
    <dbReference type="NCBI Taxonomy" id="290746"/>
    <lineage>
        <taxon>Eukaryota</taxon>
        <taxon>Metazoa</taxon>
        <taxon>Ecdysozoa</taxon>
        <taxon>Nematoda</taxon>
        <taxon>Chromadorea</taxon>
        <taxon>Rhabditida</taxon>
        <taxon>Tylenchina</taxon>
        <taxon>Cephalobomorpha</taxon>
        <taxon>Cephaloboidea</taxon>
        <taxon>Cephalobidae</taxon>
        <taxon>Acrobeloides</taxon>
    </lineage>
</organism>
<keyword evidence="5" id="KW-0560">Oxidoreductase</keyword>
<evidence type="ECO:0000313" key="15">
    <source>
        <dbReference type="WBParaSite" id="ACRNAN_scaffold1645.g13742.t1"/>
    </source>
</evidence>
<comment type="cofactor">
    <cofactor evidence="1 11">
        <name>FAD</name>
        <dbReference type="ChEBI" id="CHEBI:57692"/>
    </cofactor>
</comment>
<dbReference type="InterPro" id="IPR002346">
    <property type="entry name" value="Mopterin_DH_FAD-bd"/>
</dbReference>
<feature type="binding site" evidence="12">
    <location>
        <position position="728"/>
    </location>
    <ligand>
        <name>Mo-molybdopterin</name>
        <dbReference type="ChEBI" id="CHEBI:71302"/>
    </ligand>
    <ligandPart>
        <name>Mo</name>
        <dbReference type="ChEBI" id="CHEBI:28685"/>
    </ligandPart>
</feature>
<evidence type="ECO:0000256" key="7">
    <source>
        <dbReference type="ARBA" id="ARBA00023014"/>
    </source>
</evidence>
<evidence type="ECO:0000256" key="12">
    <source>
        <dbReference type="PIRSR" id="PIRSR000127-3"/>
    </source>
</evidence>
<dbReference type="FunFam" id="3.30.365.10:FF:000001">
    <property type="entry name" value="Xanthine dehydrogenase oxidase"/>
    <property type="match status" value="1"/>
</dbReference>
<dbReference type="Pfam" id="PF02738">
    <property type="entry name" value="MoCoBD_1"/>
    <property type="match status" value="1"/>
</dbReference>
<evidence type="ECO:0000256" key="10">
    <source>
        <dbReference type="PIRSR" id="PIRSR000127-1"/>
    </source>
</evidence>
<evidence type="ECO:0000256" key="6">
    <source>
        <dbReference type="ARBA" id="ARBA00023004"/>
    </source>
</evidence>
<evidence type="ECO:0000256" key="5">
    <source>
        <dbReference type="ARBA" id="ARBA00023002"/>
    </source>
</evidence>
<dbReference type="InterPro" id="IPR006058">
    <property type="entry name" value="2Fe2S_fd_BS"/>
</dbReference>
<feature type="binding site" evidence="11">
    <location>
        <position position="876"/>
    </location>
    <ligand>
        <name>substrate</name>
    </ligand>
</feature>
<dbReference type="SUPFAM" id="SSF56003">
    <property type="entry name" value="Molybdenum cofactor-binding domain"/>
    <property type="match status" value="1"/>
</dbReference>
<dbReference type="InterPro" id="IPR002888">
    <property type="entry name" value="2Fe-2S-bd"/>
</dbReference>
<dbReference type="InterPro" id="IPR036884">
    <property type="entry name" value="2Fe-2S-bd_dom_sf"/>
</dbReference>
<dbReference type="Gene3D" id="3.30.465.10">
    <property type="match status" value="1"/>
</dbReference>
<dbReference type="GO" id="GO:0005506">
    <property type="term" value="F:iron ion binding"/>
    <property type="evidence" value="ECO:0007669"/>
    <property type="project" value="InterPro"/>
</dbReference>
<comment type="cofactor">
    <cofactor evidence="9">
        <name>[2Fe-2S] cluster</name>
        <dbReference type="ChEBI" id="CHEBI:190135"/>
    </cofactor>
</comment>
<keyword evidence="11" id="KW-0285">Flavoprotein</keyword>
<dbReference type="Pfam" id="PF00111">
    <property type="entry name" value="Fer2"/>
    <property type="match status" value="1"/>
</dbReference>